<accession>A0A0L8IAG3</accession>
<evidence type="ECO:0000256" key="1">
    <source>
        <dbReference type="SAM" id="MobiDB-lite"/>
    </source>
</evidence>
<protein>
    <submittedName>
        <fullName evidence="2">Uncharacterized protein</fullName>
    </submittedName>
</protein>
<feature type="compositionally biased region" description="Polar residues" evidence="1">
    <location>
        <begin position="80"/>
        <end position="89"/>
    </location>
</feature>
<proteinExistence type="predicted"/>
<feature type="region of interest" description="Disordered" evidence="1">
    <location>
        <begin position="54"/>
        <end position="95"/>
    </location>
</feature>
<dbReference type="OrthoDB" id="2159131at2759"/>
<name>A0A0L8IAG3_OCTBM</name>
<reference evidence="2" key="1">
    <citation type="submission" date="2015-07" db="EMBL/GenBank/DDBJ databases">
        <title>MeaNS - Measles Nucleotide Surveillance Program.</title>
        <authorList>
            <person name="Tran T."/>
            <person name="Druce J."/>
        </authorList>
    </citation>
    <scope>NUCLEOTIDE SEQUENCE</scope>
    <source>
        <strain evidence="2">UCB-OBI-ISO-001</strain>
        <tissue evidence="2">Gonad</tissue>
    </source>
</reference>
<evidence type="ECO:0000313" key="2">
    <source>
        <dbReference type="EMBL" id="KOF98399.1"/>
    </source>
</evidence>
<feature type="compositionally biased region" description="Basic and acidic residues" evidence="1">
    <location>
        <begin position="65"/>
        <end position="79"/>
    </location>
</feature>
<gene>
    <name evidence="2" type="ORF">OCBIM_22025545mg</name>
</gene>
<dbReference type="InterPro" id="IPR039875">
    <property type="entry name" value="LENG1-like"/>
</dbReference>
<dbReference type="EMBL" id="KQ416158">
    <property type="protein sequence ID" value="KOF98399.1"/>
    <property type="molecule type" value="Genomic_DNA"/>
</dbReference>
<organism evidence="2">
    <name type="scientific">Octopus bimaculoides</name>
    <name type="common">California two-spotted octopus</name>
    <dbReference type="NCBI Taxonomy" id="37653"/>
    <lineage>
        <taxon>Eukaryota</taxon>
        <taxon>Metazoa</taxon>
        <taxon>Spiralia</taxon>
        <taxon>Lophotrochozoa</taxon>
        <taxon>Mollusca</taxon>
        <taxon>Cephalopoda</taxon>
        <taxon>Coleoidea</taxon>
        <taxon>Octopodiformes</taxon>
        <taxon>Octopoda</taxon>
        <taxon>Incirrata</taxon>
        <taxon>Octopodidae</taxon>
        <taxon>Octopus</taxon>
    </lineage>
</organism>
<dbReference type="AlphaFoldDB" id="A0A0L8IAG3"/>
<feature type="region of interest" description="Disordered" evidence="1">
    <location>
        <begin position="15"/>
        <end position="36"/>
    </location>
</feature>
<dbReference type="PANTHER" id="PTHR22093">
    <property type="entry name" value="LEUKOCYTE RECEPTOR CLUSTER LRC MEMBER 1"/>
    <property type="match status" value="1"/>
</dbReference>
<sequence length="95" mass="11198">MFHTFVYILQHDKKTTKKIKTKSSSKSSETSLEQLRAERLQRENKEKEKAKMLFAKLNKGSVPEKSSKTTIDSDRDRRYSSQYNPSFARQNKPRN</sequence>
<dbReference type="PANTHER" id="PTHR22093:SF0">
    <property type="entry name" value="LEUKOCYTE RECEPTOR CLUSTER MEMBER 1"/>
    <property type="match status" value="1"/>
</dbReference>